<gene>
    <name evidence="4" type="ORF">FQN60_006764</name>
</gene>
<dbReference type="InterPro" id="IPR016187">
    <property type="entry name" value="CTDL_fold"/>
</dbReference>
<dbReference type="InterPro" id="IPR016186">
    <property type="entry name" value="C-type_lectin-like/link_sf"/>
</dbReference>
<dbReference type="PROSITE" id="PS50041">
    <property type="entry name" value="C_TYPE_LECTIN_2"/>
    <property type="match status" value="2"/>
</dbReference>
<dbReference type="SMART" id="SM00034">
    <property type="entry name" value="CLECT"/>
    <property type="match status" value="2"/>
</dbReference>
<organism evidence="4 5">
    <name type="scientific">Etheostoma spectabile</name>
    <name type="common">orangethroat darter</name>
    <dbReference type="NCBI Taxonomy" id="54343"/>
    <lineage>
        <taxon>Eukaryota</taxon>
        <taxon>Metazoa</taxon>
        <taxon>Chordata</taxon>
        <taxon>Craniata</taxon>
        <taxon>Vertebrata</taxon>
        <taxon>Euteleostomi</taxon>
        <taxon>Actinopterygii</taxon>
        <taxon>Neopterygii</taxon>
        <taxon>Teleostei</taxon>
        <taxon>Neoteleostei</taxon>
        <taxon>Acanthomorphata</taxon>
        <taxon>Eupercaria</taxon>
        <taxon>Perciformes</taxon>
        <taxon>Percoidei</taxon>
        <taxon>Percidae</taxon>
        <taxon>Etheostomatinae</taxon>
        <taxon>Etheostoma</taxon>
    </lineage>
</organism>
<dbReference type="SUPFAM" id="SSF56436">
    <property type="entry name" value="C-type lectin-like"/>
    <property type="match status" value="2"/>
</dbReference>
<dbReference type="Pfam" id="PF00059">
    <property type="entry name" value="Lectin_C"/>
    <property type="match status" value="2"/>
</dbReference>
<proteinExistence type="predicted"/>
<accession>A0A5J5CHC7</accession>
<dbReference type="Gene3D" id="3.10.100.10">
    <property type="entry name" value="Mannose-Binding Protein A, subunit A"/>
    <property type="match status" value="2"/>
</dbReference>
<comment type="caution">
    <text evidence="4">The sequence shown here is derived from an EMBL/GenBank/DDBJ whole genome shotgun (WGS) entry which is preliminary data.</text>
</comment>
<reference evidence="4 5" key="1">
    <citation type="submission" date="2019-08" db="EMBL/GenBank/DDBJ databases">
        <title>A chromosome-level genome assembly, high-density linkage maps, and genome scans reveal the genomic architecture of hybrid incompatibilities underlying speciation via character displacement in darters (Percidae: Etheostominae).</title>
        <authorList>
            <person name="Moran R.L."/>
            <person name="Catchen J.M."/>
            <person name="Fuller R.C."/>
        </authorList>
    </citation>
    <scope>NUCLEOTIDE SEQUENCE [LARGE SCALE GENOMIC DNA]</scope>
    <source>
        <strain evidence="4">EspeVRDwgs_2016</strain>
        <tissue evidence="4">Muscle</tissue>
    </source>
</reference>
<name>A0A5J5CHC7_9PERO</name>
<dbReference type="PROSITE" id="PS00615">
    <property type="entry name" value="C_TYPE_LECTIN_1"/>
    <property type="match status" value="2"/>
</dbReference>
<dbReference type="PANTHER" id="PTHR45784">
    <property type="entry name" value="C-TYPE LECTIN DOMAIN FAMILY 20 MEMBER A-RELATED"/>
    <property type="match status" value="1"/>
</dbReference>
<evidence type="ECO:0000313" key="5">
    <source>
        <dbReference type="Proteomes" id="UP000327493"/>
    </source>
</evidence>
<keyword evidence="5" id="KW-1185">Reference proteome</keyword>
<dbReference type="AlphaFoldDB" id="A0A5J5CHC7"/>
<evidence type="ECO:0000259" key="3">
    <source>
        <dbReference type="PROSITE" id="PS50041"/>
    </source>
</evidence>
<dbReference type="InterPro" id="IPR001304">
    <property type="entry name" value="C-type_lectin-like"/>
</dbReference>
<sequence length="300" mass="34648">MEKVLLSIIIAVSGLSAVSSPAGRQYYFVYDQKNFTEARRYCREKHTDLATIDNMDNVKTLNSMADLSRMVYSSYSYRAWIGLYDDMDSWEWSLSNASFYKPGGTTFRLWATEEPCNYVGNEHCTEMYGTGLWNDNNCEIFKRAVCIDVTGPNETFILTNMSMKWTQAQSYCRDHHTDLVSVRNTTENQKVRDVAAGNRVWIGLSRESWKWLDGSKSSFRYWSENGKEPNNREGGEACVVAHFNDSGKWEDWRCHYKRAFICYGPAVPVSRKVLKVKFENKNNLNLNNPAVMEAMLKQVH</sequence>
<keyword evidence="2" id="KW-0732">Signal</keyword>
<feature type="domain" description="C-type lectin" evidence="3">
    <location>
        <begin position="151"/>
        <end position="263"/>
    </location>
</feature>
<evidence type="ECO:0000313" key="4">
    <source>
        <dbReference type="EMBL" id="KAA8579671.1"/>
    </source>
</evidence>
<dbReference type="Proteomes" id="UP000327493">
    <property type="component" value="Chromosome 24"/>
</dbReference>
<feature type="non-terminal residue" evidence="4">
    <location>
        <position position="300"/>
    </location>
</feature>
<feature type="signal peptide" evidence="2">
    <location>
        <begin position="1"/>
        <end position="17"/>
    </location>
</feature>
<evidence type="ECO:0000256" key="2">
    <source>
        <dbReference type="SAM" id="SignalP"/>
    </source>
</evidence>
<dbReference type="InterPro" id="IPR018378">
    <property type="entry name" value="C-type_lectin_CS"/>
</dbReference>
<protein>
    <recommendedName>
        <fullName evidence="3">C-type lectin domain-containing protein</fullName>
    </recommendedName>
</protein>
<evidence type="ECO:0000256" key="1">
    <source>
        <dbReference type="ARBA" id="ARBA00023157"/>
    </source>
</evidence>
<feature type="domain" description="C-type lectin" evidence="3">
    <location>
        <begin position="21"/>
        <end position="147"/>
    </location>
</feature>
<dbReference type="EMBL" id="VOFY01000024">
    <property type="protein sequence ID" value="KAA8579671.1"/>
    <property type="molecule type" value="Genomic_DNA"/>
</dbReference>
<dbReference type="PANTHER" id="PTHR45784:SF3">
    <property type="entry name" value="C-TYPE LECTIN DOMAIN FAMILY 4 MEMBER K-LIKE-RELATED"/>
    <property type="match status" value="1"/>
</dbReference>
<feature type="chain" id="PRO_5023879066" description="C-type lectin domain-containing protein" evidence="2">
    <location>
        <begin position="18"/>
        <end position="300"/>
    </location>
</feature>
<keyword evidence="1" id="KW-1015">Disulfide bond</keyword>